<feature type="transmembrane region" description="Helical" evidence="8">
    <location>
        <begin position="520"/>
        <end position="538"/>
    </location>
</feature>
<dbReference type="RefSeq" id="WP_006591247.1">
    <property type="nucleotide sequence ID" value="NZ_BAHD01000010.1"/>
</dbReference>
<feature type="compositionally biased region" description="Basic and acidic residues" evidence="7">
    <location>
        <begin position="695"/>
        <end position="705"/>
    </location>
</feature>
<dbReference type="Pfam" id="PF03176">
    <property type="entry name" value="MMPL"/>
    <property type="match status" value="2"/>
</dbReference>
<evidence type="ECO:0000256" key="1">
    <source>
        <dbReference type="ARBA" id="ARBA00004651"/>
    </source>
</evidence>
<feature type="transmembrane region" description="Helical" evidence="8">
    <location>
        <begin position="578"/>
        <end position="597"/>
    </location>
</feature>
<evidence type="ECO:0000259" key="9">
    <source>
        <dbReference type="PROSITE" id="PS50156"/>
    </source>
</evidence>
<organism evidence="10 11">
    <name type="scientific">Kineosphaera limosa NBRC 100340</name>
    <dbReference type="NCBI Taxonomy" id="1184609"/>
    <lineage>
        <taxon>Bacteria</taxon>
        <taxon>Bacillati</taxon>
        <taxon>Actinomycetota</taxon>
        <taxon>Actinomycetes</taxon>
        <taxon>Micrococcales</taxon>
        <taxon>Dermatophilaceae</taxon>
        <taxon>Kineosphaera</taxon>
    </lineage>
</organism>
<evidence type="ECO:0000313" key="10">
    <source>
        <dbReference type="EMBL" id="GAB94715.1"/>
    </source>
</evidence>
<feature type="transmembrane region" description="Helical" evidence="8">
    <location>
        <begin position="320"/>
        <end position="341"/>
    </location>
</feature>
<gene>
    <name evidence="10" type="ORF">KILIM_010_00460</name>
</gene>
<feature type="transmembrane region" description="Helical" evidence="8">
    <location>
        <begin position="210"/>
        <end position="230"/>
    </location>
</feature>
<evidence type="ECO:0000313" key="11">
    <source>
        <dbReference type="Proteomes" id="UP000008366"/>
    </source>
</evidence>
<dbReference type="Gene3D" id="1.20.1640.10">
    <property type="entry name" value="Multidrug efflux transporter AcrB transmembrane domain"/>
    <property type="match status" value="2"/>
</dbReference>
<evidence type="ECO:0000256" key="5">
    <source>
        <dbReference type="ARBA" id="ARBA00022989"/>
    </source>
</evidence>
<feature type="transmembrane region" description="Helical" evidence="8">
    <location>
        <begin position="242"/>
        <end position="262"/>
    </location>
</feature>
<dbReference type="GO" id="GO:0005886">
    <property type="term" value="C:plasma membrane"/>
    <property type="evidence" value="ECO:0007669"/>
    <property type="project" value="UniProtKB-SubCell"/>
</dbReference>
<comment type="subcellular location">
    <subcellularLocation>
        <location evidence="1">Cell membrane</location>
        <topology evidence="1">Multi-pass membrane protein</topology>
    </subcellularLocation>
</comment>
<evidence type="ECO:0000256" key="2">
    <source>
        <dbReference type="ARBA" id="ARBA00010157"/>
    </source>
</evidence>
<dbReference type="eggNOG" id="COG2409">
    <property type="taxonomic scope" value="Bacteria"/>
</dbReference>
<evidence type="ECO:0000256" key="4">
    <source>
        <dbReference type="ARBA" id="ARBA00022692"/>
    </source>
</evidence>
<feature type="region of interest" description="Disordered" evidence="7">
    <location>
        <begin position="692"/>
        <end position="730"/>
    </location>
</feature>
<evidence type="ECO:0000256" key="7">
    <source>
        <dbReference type="SAM" id="MobiDB-lite"/>
    </source>
</evidence>
<comment type="caution">
    <text evidence="10">The sequence shown here is derived from an EMBL/GenBank/DDBJ whole genome shotgun (WGS) entry which is preliminary data.</text>
</comment>
<dbReference type="InterPro" id="IPR000731">
    <property type="entry name" value="SSD"/>
</dbReference>
<feature type="transmembrane region" description="Helical" evidence="8">
    <location>
        <begin position="618"/>
        <end position="647"/>
    </location>
</feature>
<keyword evidence="3" id="KW-1003">Cell membrane</keyword>
<feature type="transmembrane region" description="Helical" evidence="8">
    <location>
        <begin position="185"/>
        <end position="203"/>
    </location>
</feature>
<feature type="domain" description="SSD" evidence="9">
    <location>
        <begin position="222"/>
        <end position="340"/>
    </location>
</feature>
<accession>K6W6A3</accession>
<dbReference type="Proteomes" id="UP000008366">
    <property type="component" value="Unassembled WGS sequence"/>
</dbReference>
<dbReference type="PANTHER" id="PTHR33406">
    <property type="entry name" value="MEMBRANE PROTEIN MJ1562-RELATED"/>
    <property type="match status" value="1"/>
</dbReference>
<feature type="transmembrane region" description="Helical" evidence="8">
    <location>
        <begin position="289"/>
        <end position="308"/>
    </location>
</feature>
<dbReference type="AlphaFoldDB" id="K6W6A3"/>
<feature type="transmembrane region" description="Helical" evidence="8">
    <location>
        <begin position="379"/>
        <end position="397"/>
    </location>
</feature>
<sequence>MTALVSGMVRRPRAAIVAVVFILLGLGVSGLGPMTSAGSPTAGLPDRADSTLVAQKLAETDDGSGSVAVALWTADNGALTQAQLADINRQALARLSAAGNGPPPGAAAPEGTAGARGGPVEVSEDGTAAIAPIPVAASDSSENAAAVEQLRQELRAAAPEGTQIALTGPAAVRADLASVFDGADVQLLLASAAVVAVLLIVTYRSPILWLVPLSLVAIAERTATTVASRIVDGVGLVWDAQVGGIVSVLIFGAGTNYGLLLISRYRDELRTTEDKYAAMRAALRRAGEAIFASGSTVIIGVIVLIASLTPATRALGVGSAVGIVVAMLFALIVLPTTLVLFGRRIFWPLVPQVAADGEAAQAAEASLWRTVGNGVARRPAAAIAAVLILLAGLGVGATQVQTGLSTQEQLLDAPEAVTAGKRLAQSFPAGDADPLIVLAPDAQAAIATAQNVPGVVSARPAGEVGDLDRVDVVLAAAPGSDAAEQGVHDLRAAYADSGALIGGNQAQEVDSQAAQVRDRWVLMPAILLLVLGGLMVMLRAVVAPIILIATVLATYAAALGAGWWIFTGPLGYSALDGSVPLYTFLFLVALGVDYNIFLVTRAAEERARHGTKLGMLRALGATGGVITSAGILLASVFAVLGVLPLVALAQIGVIIGIGVLLDTLIVRTMLVPAIAITLGDRFWWPRKAPAPVGDAADRGGIERNGDASPQGAARANRSTSVGSSKSRHVV</sequence>
<dbReference type="PANTHER" id="PTHR33406:SF6">
    <property type="entry name" value="MEMBRANE PROTEIN YDGH-RELATED"/>
    <property type="match status" value="1"/>
</dbReference>
<evidence type="ECO:0000256" key="3">
    <source>
        <dbReference type="ARBA" id="ARBA00022475"/>
    </source>
</evidence>
<dbReference type="PROSITE" id="PS50156">
    <property type="entry name" value="SSD"/>
    <property type="match status" value="2"/>
</dbReference>
<keyword evidence="6 8" id="KW-0472">Membrane</keyword>
<dbReference type="InterPro" id="IPR004869">
    <property type="entry name" value="MMPL_dom"/>
</dbReference>
<dbReference type="InterPro" id="IPR050545">
    <property type="entry name" value="Mycobact_MmpL"/>
</dbReference>
<name>K6W6A3_9MICO</name>
<protein>
    <recommendedName>
        <fullName evidence="9">SSD domain-containing protein</fullName>
    </recommendedName>
</protein>
<keyword evidence="4 8" id="KW-0812">Transmembrane</keyword>
<feature type="region of interest" description="Disordered" evidence="7">
    <location>
        <begin position="96"/>
        <end position="121"/>
    </location>
</feature>
<evidence type="ECO:0000256" key="6">
    <source>
        <dbReference type="ARBA" id="ARBA00023136"/>
    </source>
</evidence>
<dbReference type="SUPFAM" id="SSF82866">
    <property type="entry name" value="Multidrug efflux transporter AcrB transmembrane domain"/>
    <property type="match status" value="2"/>
</dbReference>
<feature type="transmembrane region" description="Helical" evidence="8">
    <location>
        <begin position="545"/>
        <end position="566"/>
    </location>
</feature>
<dbReference type="STRING" id="1184609.KILIM_010_00460"/>
<keyword evidence="5 8" id="KW-1133">Transmembrane helix</keyword>
<feature type="domain" description="SSD" evidence="9">
    <location>
        <begin position="529"/>
        <end position="676"/>
    </location>
</feature>
<keyword evidence="11" id="KW-1185">Reference proteome</keyword>
<evidence type="ECO:0000256" key="8">
    <source>
        <dbReference type="SAM" id="Phobius"/>
    </source>
</evidence>
<comment type="similarity">
    <text evidence="2">Belongs to the resistance-nodulation-cell division (RND) (TC 2.A.6) family. MmpL subfamily.</text>
</comment>
<reference evidence="10 11" key="1">
    <citation type="submission" date="2012-08" db="EMBL/GenBank/DDBJ databases">
        <title>Whole genome shotgun sequence of Kineosphaera limosa NBRC 100340.</title>
        <authorList>
            <person name="Yoshida I."/>
            <person name="Isaki S."/>
            <person name="Hosoyama A."/>
            <person name="Tsuchikane K."/>
            <person name="Katsumata H."/>
            <person name="Ando Y."/>
            <person name="Ohji S."/>
            <person name="Hamada M."/>
            <person name="Tamura T."/>
            <person name="Yamazoe A."/>
            <person name="Yamazaki S."/>
            <person name="Fujita N."/>
        </authorList>
    </citation>
    <scope>NUCLEOTIDE SEQUENCE [LARGE SCALE GENOMIC DNA]</scope>
    <source>
        <strain evidence="10 11">NBRC 100340</strain>
    </source>
</reference>
<proteinExistence type="inferred from homology"/>
<dbReference type="EMBL" id="BAHD01000010">
    <property type="protein sequence ID" value="GAB94715.1"/>
    <property type="molecule type" value="Genomic_DNA"/>
</dbReference>